<evidence type="ECO:0000313" key="2">
    <source>
        <dbReference type="Proteomes" id="UP000789759"/>
    </source>
</evidence>
<dbReference type="PANTHER" id="PTHR15430">
    <property type="entry name" value="GLOMULIN"/>
    <property type="match status" value="1"/>
</dbReference>
<sequence>MEISRLQKAKEAIERGAAQYLEKIARDPMDNKAYIAFEDILDEYLSNPTSYIEQEQIELLNCIKDVTVPLKDEEQKAGLPFLSSYESTSLIVQEIVDVMAQLNVRDIHVILFERFSLLDWKNSESFVAWQTLETLKNKNLDLVTECLIGFTEFVVQTIDLDSKDLKLSITPDDIPDQEFFLINYLIVQSFEEFCRSFHIPMSSIYYETFHPKFNVPWKQKQRDNVRLIDQQRLGRLIRAAIKSRISSDQLVNYIIQMSKNVTDSEDHVKDDIQEVTPEYIDSMFENREISKHKFDTSEYPISPRGVISYLASVIYYKSMALEGSNTLKNVFSESPENMFREIIPITSIVFLKHSQENEITDKTLLVLLYLAERNEESTVTMQHLTANLSKDEMTLGSLFTMISSFASTSSEETLRFNSHQLLSRLIALCTDDARMFLLQQLLTNSPFEQMKSAAIGILKENVAQRLDQAYTRKSNDEAATSVFASPYLIEGFFPTILRFKSIIPAELASTEEQETEFEEKHSFMMHGLNFYLFLLMRDEKNKTGVWHLNQLKQTKDEYLAPILAECEILMSKYEKSLKELNQPCSENVCSDVQEIVTLDKSDEDVDMHTKLIQKQEVKS</sequence>
<dbReference type="PANTHER" id="PTHR15430:SF1">
    <property type="entry name" value="GLOMULIN"/>
    <property type="match status" value="1"/>
</dbReference>
<proteinExistence type="predicted"/>
<dbReference type="GO" id="GO:0055105">
    <property type="term" value="F:ubiquitin-protein transferase inhibitor activity"/>
    <property type="evidence" value="ECO:0007669"/>
    <property type="project" value="TreeGrafter"/>
</dbReference>
<reference evidence="1" key="1">
    <citation type="submission" date="2021-06" db="EMBL/GenBank/DDBJ databases">
        <authorList>
            <person name="Kallberg Y."/>
            <person name="Tangrot J."/>
            <person name="Rosling A."/>
        </authorList>
    </citation>
    <scope>NUCLEOTIDE SEQUENCE</scope>
    <source>
        <strain evidence="1">FL966</strain>
    </source>
</reference>
<gene>
    <name evidence="1" type="ORF">CPELLU_LOCUS11035</name>
</gene>
<dbReference type="EMBL" id="CAJVQA010009467">
    <property type="protein sequence ID" value="CAG8685325.1"/>
    <property type="molecule type" value="Genomic_DNA"/>
</dbReference>
<keyword evidence="2" id="KW-1185">Reference proteome</keyword>
<comment type="caution">
    <text evidence="1">The sequence shown here is derived from an EMBL/GenBank/DDBJ whole genome shotgun (WGS) entry which is preliminary data.</text>
</comment>
<dbReference type="InterPro" id="IPR019516">
    <property type="entry name" value="Glomulin/ALF4"/>
</dbReference>
<protein>
    <submittedName>
        <fullName evidence="1">13211_t:CDS:1</fullName>
    </submittedName>
</protein>
<accession>A0A9N9EQT8</accession>
<dbReference type="GO" id="GO:0005737">
    <property type="term" value="C:cytoplasm"/>
    <property type="evidence" value="ECO:0007669"/>
    <property type="project" value="TreeGrafter"/>
</dbReference>
<dbReference type="Pfam" id="PF08568">
    <property type="entry name" value="Kinetochor_Ybp2"/>
    <property type="match status" value="1"/>
</dbReference>
<evidence type="ECO:0000313" key="1">
    <source>
        <dbReference type="EMBL" id="CAG8685325.1"/>
    </source>
</evidence>
<dbReference type="AlphaFoldDB" id="A0A9N9EQT8"/>
<name>A0A9N9EQT8_9GLOM</name>
<dbReference type="OrthoDB" id="5396786at2759"/>
<dbReference type="InterPro" id="IPR013877">
    <property type="entry name" value="YAP-bd/ALF4/Glomulin"/>
</dbReference>
<organism evidence="1 2">
    <name type="scientific">Cetraspora pellucida</name>
    <dbReference type="NCBI Taxonomy" id="1433469"/>
    <lineage>
        <taxon>Eukaryota</taxon>
        <taxon>Fungi</taxon>
        <taxon>Fungi incertae sedis</taxon>
        <taxon>Mucoromycota</taxon>
        <taxon>Glomeromycotina</taxon>
        <taxon>Glomeromycetes</taxon>
        <taxon>Diversisporales</taxon>
        <taxon>Gigasporaceae</taxon>
        <taxon>Cetraspora</taxon>
    </lineage>
</organism>
<dbReference type="Proteomes" id="UP000789759">
    <property type="component" value="Unassembled WGS sequence"/>
</dbReference>